<organism evidence="10 11">
    <name type="scientific">Sanguibacter keddieii (strain ATCC 51767 / DSM 10542 / NCFB 3025 / ST-74)</name>
    <dbReference type="NCBI Taxonomy" id="446469"/>
    <lineage>
        <taxon>Bacteria</taxon>
        <taxon>Bacillati</taxon>
        <taxon>Actinomycetota</taxon>
        <taxon>Actinomycetes</taxon>
        <taxon>Micrococcales</taxon>
        <taxon>Sanguibacteraceae</taxon>
        <taxon>Sanguibacter</taxon>
    </lineage>
</organism>
<keyword evidence="3" id="KW-1003">Cell membrane</keyword>
<keyword evidence="11" id="KW-1185">Reference proteome</keyword>
<evidence type="ECO:0000256" key="6">
    <source>
        <dbReference type="ARBA" id="ARBA00023136"/>
    </source>
</evidence>
<evidence type="ECO:0000256" key="7">
    <source>
        <dbReference type="SAM" id="MobiDB-lite"/>
    </source>
</evidence>
<dbReference type="AlphaFoldDB" id="D1BG64"/>
<evidence type="ECO:0000256" key="3">
    <source>
        <dbReference type="ARBA" id="ARBA00022475"/>
    </source>
</evidence>
<dbReference type="eggNOG" id="COG0586">
    <property type="taxonomic scope" value="Bacteria"/>
</dbReference>
<comment type="subcellular location">
    <subcellularLocation>
        <location evidence="1">Cell membrane</location>
        <topology evidence="1">Multi-pass membrane protein</topology>
    </subcellularLocation>
</comment>
<dbReference type="PANTHER" id="PTHR42709">
    <property type="entry name" value="ALKALINE PHOSPHATASE LIKE PROTEIN"/>
    <property type="match status" value="1"/>
</dbReference>
<dbReference type="Pfam" id="PF09335">
    <property type="entry name" value="VTT_dom"/>
    <property type="match status" value="1"/>
</dbReference>
<keyword evidence="5 8" id="KW-1133">Transmembrane helix</keyword>
<dbReference type="GO" id="GO:0005886">
    <property type="term" value="C:plasma membrane"/>
    <property type="evidence" value="ECO:0007669"/>
    <property type="project" value="UniProtKB-SubCell"/>
</dbReference>
<evidence type="ECO:0000256" key="5">
    <source>
        <dbReference type="ARBA" id="ARBA00022989"/>
    </source>
</evidence>
<name>D1BG64_SANKS</name>
<dbReference type="Proteomes" id="UP000000322">
    <property type="component" value="Chromosome"/>
</dbReference>
<comment type="similarity">
    <text evidence="2">Belongs to the DedA family.</text>
</comment>
<dbReference type="InterPro" id="IPR051311">
    <property type="entry name" value="DedA_domain"/>
</dbReference>
<feature type="compositionally biased region" description="Low complexity" evidence="7">
    <location>
        <begin position="212"/>
        <end position="221"/>
    </location>
</feature>
<evidence type="ECO:0000313" key="11">
    <source>
        <dbReference type="Proteomes" id="UP000000322"/>
    </source>
</evidence>
<dbReference type="InterPro" id="IPR032816">
    <property type="entry name" value="VTT_dom"/>
</dbReference>
<keyword evidence="6 8" id="KW-0472">Membrane</keyword>
<accession>D1BG64</accession>
<feature type="compositionally biased region" description="Low complexity" evidence="7">
    <location>
        <begin position="229"/>
        <end position="241"/>
    </location>
</feature>
<keyword evidence="4 8" id="KW-0812">Transmembrane</keyword>
<evidence type="ECO:0000256" key="1">
    <source>
        <dbReference type="ARBA" id="ARBA00004651"/>
    </source>
</evidence>
<feature type="transmembrane region" description="Helical" evidence="8">
    <location>
        <begin position="182"/>
        <end position="203"/>
    </location>
</feature>
<feature type="transmembrane region" description="Helical" evidence="8">
    <location>
        <begin position="63"/>
        <end position="84"/>
    </location>
</feature>
<evidence type="ECO:0000313" key="10">
    <source>
        <dbReference type="EMBL" id="ACZ23581.1"/>
    </source>
</evidence>
<feature type="domain" description="VTT" evidence="9">
    <location>
        <begin position="43"/>
        <end position="170"/>
    </location>
</feature>
<dbReference type="HOGENOM" id="CLU_044208_1_1_11"/>
<evidence type="ECO:0000256" key="8">
    <source>
        <dbReference type="SAM" id="Phobius"/>
    </source>
</evidence>
<dbReference type="RefSeq" id="WP_012868649.1">
    <property type="nucleotide sequence ID" value="NC_013521.1"/>
</dbReference>
<evidence type="ECO:0000256" key="2">
    <source>
        <dbReference type="ARBA" id="ARBA00010792"/>
    </source>
</evidence>
<feature type="transmembrane region" description="Helical" evidence="8">
    <location>
        <begin position="147"/>
        <end position="170"/>
    </location>
</feature>
<dbReference type="EMBL" id="CP001819">
    <property type="protein sequence ID" value="ACZ23581.1"/>
    <property type="molecule type" value="Genomic_DNA"/>
</dbReference>
<feature type="region of interest" description="Disordered" evidence="7">
    <location>
        <begin position="211"/>
        <end position="241"/>
    </location>
</feature>
<gene>
    <name evidence="10" type="ordered locus">Sked_36950</name>
</gene>
<dbReference type="OrthoDB" id="9813426at2"/>
<proteinExistence type="inferred from homology"/>
<dbReference type="PANTHER" id="PTHR42709:SF6">
    <property type="entry name" value="UNDECAPRENYL PHOSPHATE TRANSPORTER A"/>
    <property type="match status" value="1"/>
</dbReference>
<feature type="transmembrane region" description="Helical" evidence="8">
    <location>
        <begin position="21"/>
        <end position="43"/>
    </location>
</feature>
<evidence type="ECO:0000256" key="4">
    <source>
        <dbReference type="ARBA" id="ARBA00022692"/>
    </source>
</evidence>
<dbReference type="KEGG" id="ske:Sked_36950"/>
<sequence length="241" mass="25023">MTTAAPTDHGFTGLTGWAADLLLSVGDVGIGLLVLVEVVVPPIPSEAILPFAGYLTQTGSLSLVGLIVWSTVGAWLGGLVYYAAGRALGMERAVRMVAATRLITREDLDRGVTWFERHGRPSVLFGRMIPGVRSVISIPAGAARMGVVTFSVLTLVGSGLWNGMLIGVGAALGTEHERLEQYLGHLDLVVYGALGVAVAVLVGRRVHEARAARSATRSSQASPPPPSSPSTSSTPSRGTSS</sequence>
<dbReference type="STRING" id="446469.Sked_36950"/>
<evidence type="ECO:0000259" key="9">
    <source>
        <dbReference type="Pfam" id="PF09335"/>
    </source>
</evidence>
<protein>
    <submittedName>
        <fullName evidence="10">Uncharacterized membrane-associated protein</fullName>
    </submittedName>
</protein>
<reference evidence="10 11" key="1">
    <citation type="journal article" date="2009" name="Stand. Genomic Sci.">
        <title>Complete genome sequence of Sanguibacter keddieii type strain (ST-74).</title>
        <authorList>
            <person name="Ivanova N."/>
            <person name="Sikorski J."/>
            <person name="Sims D."/>
            <person name="Brettin T."/>
            <person name="Detter J.C."/>
            <person name="Han C."/>
            <person name="Lapidus A."/>
            <person name="Copeland A."/>
            <person name="Glavina Del Rio T."/>
            <person name="Nolan M."/>
            <person name="Chen F."/>
            <person name="Lucas S."/>
            <person name="Tice H."/>
            <person name="Cheng J.F."/>
            <person name="Bruce D."/>
            <person name="Goodwin L."/>
            <person name="Pitluck S."/>
            <person name="Pati A."/>
            <person name="Mavromatis K."/>
            <person name="Chen A."/>
            <person name="Palaniappan K."/>
            <person name="D'haeseleer P."/>
            <person name="Chain P."/>
            <person name="Bristow J."/>
            <person name="Eisen J.A."/>
            <person name="Markowitz V."/>
            <person name="Hugenholtz P."/>
            <person name="Goker M."/>
            <person name="Pukall R."/>
            <person name="Klenk H.P."/>
            <person name="Kyrpides N.C."/>
        </authorList>
    </citation>
    <scope>NUCLEOTIDE SEQUENCE [LARGE SCALE GENOMIC DNA]</scope>
    <source>
        <strain evidence="11">ATCC 51767 / DSM 10542 / NCFB 3025 / ST-74</strain>
    </source>
</reference>